<dbReference type="Gene3D" id="3.30.70.270">
    <property type="match status" value="1"/>
</dbReference>
<keyword evidence="1" id="KW-0472">Membrane</keyword>
<evidence type="ECO:0000259" key="6">
    <source>
        <dbReference type="PROSITE" id="PS50887"/>
    </source>
</evidence>
<dbReference type="NCBIfam" id="TIGR00229">
    <property type="entry name" value="sensory_box"/>
    <property type="match status" value="1"/>
</dbReference>
<dbReference type="SMART" id="SM00091">
    <property type="entry name" value="PAS"/>
    <property type="match status" value="1"/>
</dbReference>
<dbReference type="Proteomes" id="UP000295182">
    <property type="component" value="Unassembled WGS sequence"/>
</dbReference>
<dbReference type="CDD" id="cd01949">
    <property type="entry name" value="GGDEF"/>
    <property type="match status" value="1"/>
</dbReference>
<dbReference type="InterPro" id="IPR000700">
    <property type="entry name" value="PAS-assoc_C"/>
</dbReference>
<feature type="transmembrane region" description="Helical" evidence="1">
    <location>
        <begin position="283"/>
        <end position="306"/>
    </location>
</feature>
<evidence type="ECO:0000256" key="1">
    <source>
        <dbReference type="SAM" id="Phobius"/>
    </source>
</evidence>
<evidence type="ECO:0000313" key="7">
    <source>
        <dbReference type="EMBL" id="TCP20421.1"/>
    </source>
</evidence>
<feature type="domain" description="EAL" evidence="4">
    <location>
        <begin position="664"/>
        <end position="918"/>
    </location>
</feature>
<dbReference type="InterPro" id="IPR029787">
    <property type="entry name" value="Nucleotide_cyclase"/>
</dbReference>
<dbReference type="Pfam" id="PF13426">
    <property type="entry name" value="PAS_9"/>
    <property type="match status" value="1"/>
</dbReference>
<dbReference type="PROSITE" id="PS50885">
    <property type="entry name" value="HAMP"/>
    <property type="match status" value="1"/>
</dbReference>
<comment type="caution">
    <text evidence="7">The sequence shown here is derived from an EMBL/GenBank/DDBJ whole genome shotgun (WGS) entry which is preliminary data.</text>
</comment>
<evidence type="ECO:0000259" key="3">
    <source>
        <dbReference type="PROSITE" id="PS50113"/>
    </source>
</evidence>
<feature type="domain" description="GGDEF" evidence="6">
    <location>
        <begin position="516"/>
        <end position="655"/>
    </location>
</feature>
<feature type="domain" description="PAC" evidence="3">
    <location>
        <begin position="432"/>
        <end position="486"/>
    </location>
</feature>
<dbReference type="RefSeq" id="WP_119012378.1">
    <property type="nucleotide sequence ID" value="NZ_QXNC01000005.1"/>
</dbReference>
<evidence type="ECO:0000259" key="2">
    <source>
        <dbReference type="PROSITE" id="PS50112"/>
    </source>
</evidence>
<dbReference type="PROSITE" id="PS50113">
    <property type="entry name" value="PAC"/>
    <property type="match status" value="1"/>
</dbReference>
<dbReference type="InterPro" id="IPR043128">
    <property type="entry name" value="Rev_trsase/Diguanyl_cyclase"/>
</dbReference>
<feature type="domain" description="PAS" evidence="2">
    <location>
        <begin position="361"/>
        <end position="407"/>
    </location>
</feature>
<dbReference type="InterPro" id="IPR001610">
    <property type="entry name" value="PAC"/>
</dbReference>
<accession>A0A4R2NGJ0</accession>
<feature type="domain" description="HAMP" evidence="5">
    <location>
        <begin position="314"/>
        <end position="360"/>
    </location>
</feature>
<dbReference type="SMART" id="SM00267">
    <property type="entry name" value="GGDEF"/>
    <property type="match status" value="1"/>
</dbReference>
<dbReference type="Gene3D" id="3.30.450.20">
    <property type="entry name" value="PAS domain"/>
    <property type="match status" value="2"/>
</dbReference>
<dbReference type="PROSITE" id="PS50112">
    <property type="entry name" value="PAS"/>
    <property type="match status" value="1"/>
</dbReference>
<dbReference type="PANTHER" id="PTHR44757">
    <property type="entry name" value="DIGUANYLATE CYCLASE DGCP"/>
    <property type="match status" value="1"/>
</dbReference>
<gene>
    <name evidence="7" type="ORF">EV674_10170</name>
</gene>
<keyword evidence="1" id="KW-1133">Transmembrane helix</keyword>
<dbReference type="InterPro" id="IPR000014">
    <property type="entry name" value="PAS"/>
</dbReference>
<dbReference type="CDD" id="cd00130">
    <property type="entry name" value="PAS"/>
    <property type="match status" value="1"/>
</dbReference>
<protein>
    <submittedName>
        <fullName evidence="7">PAS domain S-box-containing protein/diguanylate cyclase (GGDEF)-like protein</fullName>
    </submittedName>
</protein>
<dbReference type="SUPFAM" id="SSF55073">
    <property type="entry name" value="Nucleotide cyclase"/>
    <property type="match status" value="1"/>
</dbReference>
<dbReference type="PROSITE" id="PS50887">
    <property type="entry name" value="GGDEF"/>
    <property type="match status" value="1"/>
</dbReference>
<name>A0A4R2NGJ0_9BURK</name>
<dbReference type="CDD" id="cd01948">
    <property type="entry name" value="EAL"/>
    <property type="match status" value="1"/>
</dbReference>
<dbReference type="GO" id="GO:0007165">
    <property type="term" value="P:signal transduction"/>
    <property type="evidence" value="ECO:0007669"/>
    <property type="project" value="InterPro"/>
</dbReference>
<dbReference type="InterPro" id="IPR035965">
    <property type="entry name" value="PAS-like_dom_sf"/>
</dbReference>
<evidence type="ECO:0000259" key="4">
    <source>
        <dbReference type="PROSITE" id="PS50883"/>
    </source>
</evidence>
<dbReference type="SMART" id="SM00086">
    <property type="entry name" value="PAC"/>
    <property type="match status" value="1"/>
</dbReference>
<evidence type="ECO:0000313" key="8">
    <source>
        <dbReference type="Proteomes" id="UP000295182"/>
    </source>
</evidence>
<sequence length="924" mass="101581">MALRTPRSLHLRLWIVIALASLPVFLMAFLDYRERRQDAITSLENEVSRMLIAARLAEESALRRIRQTFQIMARADNLQSLDTDDCSGLAQRLLQSMEGVSNIGAALPNGQLFCSASPMREDVTVNDRLWFQSAMASESTTAGDFVVGRVSRQPGMVFGHPVRDSKGQIKAVLFASIQLTWFENLITEFQLPAGWNAFLLKIPGEVLSYHPAADLALAKAQAPHAAAPFLQALQAGQRVSELKGLDGNRRMYGIGSPHLSRTPLLVAIGAPLERTVARIDQGFWWRLLLLAGIALVSVLTARFYIWGLIEAWTRQITGAIDSVASGRLHTRIQRFSPVQELHAVERGINHMASELQKRDADLRRLSAAVEQSPEAIIITDTSARIEYVNDAFVRSTGYTQAEVLGKNPRILNQGLTPPATYEAMWNALRGGKPWRGELINTRKDGSTYVEMATIGPILDEDGKVTHFVSTKEDITQRKASEALVHQLAYYDALTGLPNRTLLHERLAQAVRGSAHGHGLLLLVDIDRFKQINDTRGHAAGDLLLREAARRIRSAVQAQDTVARVGSNTFAVLAPHVGAWATEANARAHNLAQQVHQSLAAPYDLDEQKRLYATTSAGIALFGAGAPSSATVLQQVEVALYRAKDEGGNAVLFFDATMQASVDARAALETGLRDAIEQQDFQLFYQVQVDKDGAVVGAEALIRWIGADGKVVSPADFIPLAEETRLIVPIGQWVLDTACQQLAQWQQHPATRHLALAINVSARQFHQADFVAQVRAAIERHHIDPGCLKLELTESVILGDIDTTIERMHQLRALGLRFALDDFGTGYSSLSYLKRLPFDQLKIDQSFIRDMLTDHSSNAIVRAILVMSEALGLEVVAEGVETTAHRAFLVEHGCQFCQGYLLGRPVPIATWEAAHLDAPALPTTP</sequence>
<dbReference type="SMART" id="SM00052">
    <property type="entry name" value="EAL"/>
    <property type="match status" value="1"/>
</dbReference>
<dbReference type="EMBL" id="SLXH01000001">
    <property type="protein sequence ID" value="TCP20421.1"/>
    <property type="molecule type" value="Genomic_DNA"/>
</dbReference>
<dbReference type="OrthoDB" id="9813903at2"/>
<dbReference type="InterPro" id="IPR035919">
    <property type="entry name" value="EAL_sf"/>
</dbReference>
<feature type="transmembrane region" description="Helical" evidence="1">
    <location>
        <begin position="12"/>
        <end position="30"/>
    </location>
</feature>
<dbReference type="InterPro" id="IPR003660">
    <property type="entry name" value="HAMP_dom"/>
</dbReference>
<dbReference type="SUPFAM" id="SSF55785">
    <property type="entry name" value="PYP-like sensor domain (PAS domain)"/>
    <property type="match status" value="1"/>
</dbReference>
<evidence type="ECO:0000259" key="5">
    <source>
        <dbReference type="PROSITE" id="PS50885"/>
    </source>
</evidence>
<proteinExistence type="predicted"/>
<dbReference type="PROSITE" id="PS50883">
    <property type="entry name" value="EAL"/>
    <property type="match status" value="1"/>
</dbReference>
<dbReference type="GO" id="GO:0016020">
    <property type="term" value="C:membrane"/>
    <property type="evidence" value="ECO:0007669"/>
    <property type="project" value="InterPro"/>
</dbReference>
<dbReference type="InterPro" id="IPR000160">
    <property type="entry name" value="GGDEF_dom"/>
</dbReference>
<organism evidence="7 8">
    <name type="scientific">Simplicispira metamorpha</name>
    <dbReference type="NCBI Taxonomy" id="80881"/>
    <lineage>
        <taxon>Bacteria</taxon>
        <taxon>Pseudomonadati</taxon>
        <taxon>Pseudomonadota</taxon>
        <taxon>Betaproteobacteria</taxon>
        <taxon>Burkholderiales</taxon>
        <taxon>Comamonadaceae</taxon>
        <taxon>Simplicispira</taxon>
    </lineage>
</organism>
<keyword evidence="8" id="KW-1185">Reference proteome</keyword>
<dbReference type="Pfam" id="PF00990">
    <property type="entry name" value="GGDEF"/>
    <property type="match status" value="1"/>
</dbReference>
<dbReference type="InterPro" id="IPR052155">
    <property type="entry name" value="Biofilm_reg_signaling"/>
</dbReference>
<dbReference type="NCBIfam" id="TIGR00254">
    <property type="entry name" value="GGDEF"/>
    <property type="match status" value="1"/>
</dbReference>
<dbReference type="Pfam" id="PF00563">
    <property type="entry name" value="EAL"/>
    <property type="match status" value="1"/>
</dbReference>
<reference evidence="7 8" key="1">
    <citation type="submission" date="2019-03" db="EMBL/GenBank/DDBJ databases">
        <title>Genomic Encyclopedia of Type Strains, Phase IV (KMG-IV): sequencing the most valuable type-strain genomes for metagenomic binning, comparative biology and taxonomic classification.</title>
        <authorList>
            <person name="Goeker M."/>
        </authorList>
    </citation>
    <scope>NUCLEOTIDE SEQUENCE [LARGE SCALE GENOMIC DNA]</scope>
    <source>
        <strain evidence="7 8">DSM 1837</strain>
    </source>
</reference>
<dbReference type="CDD" id="cd12914">
    <property type="entry name" value="PDC1_DGC_like"/>
    <property type="match status" value="1"/>
</dbReference>
<keyword evidence="1" id="KW-0812">Transmembrane</keyword>
<dbReference type="AlphaFoldDB" id="A0A4R2NGJ0"/>
<dbReference type="InterPro" id="IPR001633">
    <property type="entry name" value="EAL_dom"/>
</dbReference>
<dbReference type="PANTHER" id="PTHR44757:SF2">
    <property type="entry name" value="BIOFILM ARCHITECTURE MAINTENANCE PROTEIN MBAA"/>
    <property type="match status" value="1"/>
</dbReference>
<dbReference type="SUPFAM" id="SSF141868">
    <property type="entry name" value="EAL domain-like"/>
    <property type="match status" value="1"/>
</dbReference>
<dbReference type="Gene3D" id="3.20.20.450">
    <property type="entry name" value="EAL domain"/>
    <property type="match status" value="1"/>
</dbReference>